<dbReference type="EMBL" id="JAZGUE010000007">
    <property type="protein sequence ID" value="KAL2264872.1"/>
    <property type="molecule type" value="Genomic_DNA"/>
</dbReference>
<dbReference type="RefSeq" id="XP_070863599.1">
    <property type="nucleotide sequence ID" value="XM_071014198.1"/>
</dbReference>
<comment type="caution">
    <text evidence="3">The sequence shown here is derived from an EMBL/GenBank/DDBJ whole genome shotgun (WGS) entry which is preliminary data.</text>
</comment>
<proteinExistence type="predicted"/>
<name>A0ABR4D5P5_9PEZI</name>
<sequence>MAGVINDFTLNHKAELREQRKKYHKHIRGLEKRLGEASNAITEQNSCIETQNHDISALRESGKQLTVQLEKMEAKLGESESRIRTMEQKYRACKTHLNAAIKEQQTLYKSSKERCEQAIKQMQEMERSHREEAESAVQKAEAIREQMTERLRQTIAQNKAEAAELYETIENLTTQLAEKEADLNQEREHVHLLSEKLEALKESSEGFQELAVQGKEILKKLEEQQSEAEERHRRSAEALRDNRLDGLAEMMSRQPKDLDGLRRVQEESFNTVTSKVDEILALQTGFKEATDQLSSNIDNHMEKIWKQLDDQLESLSRQLAEKAEENGMMTTLYQRKEDECQQHAKEVASLRDVAKGQADQIQELEKSLEICDFLQQENEELAQRAESLDTETAQLKEEVQSKTTALAELRARLDAAETAHAAEVRNYKSSLQTLTQALHEHTRGSEQAIQQAVEKARLEARDAIEQAQKEAEKALQGSQHERDSLLENLEEELKTAQDHMKELDDEARRERARAEALVIGLERWVGQERQKAEGLSFLKDYSKGAEDISKGLTQVLGEPSLSQRSNTKLSSESRLEESFQENAVTSSSGSPQNVTSSGLSGFQQGGSKELLAKSREQGAVNEMTPTGPLQFVSALDHLRKVVVRSPANWKRA</sequence>
<reference evidence="3 4" key="1">
    <citation type="journal article" date="2024" name="Commun. Biol.">
        <title>Comparative genomic analysis of thermophilic fungi reveals convergent evolutionary adaptations and gene losses.</title>
        <authorList>
            <person name="Steindorff A.S."/>
            <person name="Aguilar-Pontes M.V."/>
            <person name="Robinson A.J."/>
            <person name="Andreopoulos B."/>
            <person name="LaButti K."/>
            <person name="Kuo A."/>
            <person name="Mondo S."/>
            <person name="Riley R."/>
            <person name="Otillar R."/>
            <person name="Haridas S."/>
            <person name="Lipzen A."/>
            <person name="Grimwood J."/>
            <person name="Schmutz J."/>
            <person name="Clum A."/>
            <person name="Reid I.D."/>
            <person name="Moisan M.C."/>
            <person name="Butler G."/>
            <person name="Nguyen T.T.M."/>
            <person name="Dewar K."/>
            <person name="Conant G."/>
            <person name="Drula E."/>
            <person name="Henrissat B."/>
            <person name="Hansel C."/>
            <person name="Singer S."/>
            <person name="Hutchinson M.I."/>
            <person name="de Vries R.P."/>
            <person name="Natvig D.O."/>
            <person name="Powell A.J."/>
            <person name="Tsang A."/>
            <person name="Grigoriev I.V."/>
        </authorList>
    </citation>
    <scope>NUCLEOTIDE SEQUENCE [LARGE SCALE GENOMIC DNA]</scope>
    <source>
        <strain evidence="3 4">ATCC 22073</strain>
    </source>
</reference>
<dbReference type="PANTHER" id="PTHR46753">
    <property type="entry name" value="FYVE AND COILED-COIL DOMAIN-CONTAINING PROTEIN 1"/>
    <property type="match status" value="1"/>
</dbReference>
<feature type="region of interest" description="Disordered" evidence="2">
    <location>
        <begin position="557"/>
        <end position="615"/>
    </location>
</feature>
<gene>
    <name evidence="3" type="ORF">VTJ83DRAFT_7382</name>
</gene>
<protein>
    <submittedName>
        <fullName evidence="3">Uncharacterized protein</fullName>
    </submittedName>
</protein>
<evidence type="ECO:0000313" key="3">
    <source>
        <dbReference type="EMBL" id="KAL2264872.1"/>
    </source>
</evidence>
<evidence type="ECO:0000313" key="4">
    <source>
        <dbReference type="Proteomes" id="UP001600064"/>
    </source>
</evidence>
<evidence type="ECO:0000256" key="2">
    <source>
        <dbReference type="SAM" id="MobiDB-lite"/>
    </source>
</evidence>
<dbReference type="Gene3D" id="1.10.287.1490">
    <property type="match status" value="1"/>
</dbReference>
<feature type="compositionally biased region" description="Low complexity" evidence="2">
    <location>
        <begin position="596"/>
        <end position="607"/>
    </location>
</feature>
<keyword evidence="1" id="KW-0175">Coiled coil</keyword>
<accession>A0ABR4D5P5</accession>
<organism evidence="3 4">
    <name type="scientific">Remersonia thermophila</name>
    <dbReference type="NCBI Taxonomy" id="72144"/>
    <lineage>
        <taxon>Eukaryota</taxon>
        <taxon>Fungi</taxon>
        <taxon>Dikarya</taxon>
        <taxon>Ascomycota</taxon>
        <taxon>Pezizomycotina</taxon>
        <taxon>Sordariomycetes</taxon>
        <taxon>Sordariomycetidae</taxon>
        <taxon>Sordariales</taxon>
        <taxon>Sordariales incertae sedis</taxon>
        <taxon>Remersonia</taxon>
    </lineage>
</organism>
<feature type="coiled-coil region" evidence="1">
    <location>
        <begin position="13"/>
        <end position="238"/>
    </location>
</feature>
<dbReference type="PANTHER" id="PTHR46753:SF3">
    <property type="entry name" value="PDZ DOMAIN-CONTAINING PROTEIN"/>
    <property type="match status" value="1"/>
</dbReference>
<feature type="coiled-coil region" evidence="1">
    <location>
        <begin position="305"/>
        <end position="513"/>
    </location>
</feature>
<feature type="compositionally biased region" description="Polar residues" evidence="2">
    <location>
        <begin position="560"/>
        <end position="570"/>
    </location>
</feature>
<dbReference type="GeneID" id="98128842"/>
<feature type="compositionally biased region" description="Polar residues" evidence="2">
    <location>
        <begin position="580"/>
        <end position="595"/>
    </location>
</feature>
<dbReference type="Proteomes" id="UP001600064">
    <property type="component" value="Unassembled WGS sequence"/>
</dbReference>
<evidence type="ECO:0000256" key="1">
    <source>
        <dbReference type="SAM" id="Coils"/>
    </source>
</evidence>
<keyword evidence="4" id="KW-1185">Reference proteome</keyword>